<evidence type="ECO:0000313" key="2">
    <source>
        <dbReference type="EMBL" id="AXI78604.1"/>
    </source>
</evidence>
<feature type="transmembrane region" description="Helical" evidence="1">
    <location>
        <begin position="49"/>
        <end position="68"/>
    </location>
</feature>
<dbReference type="RefSeq" id="WP_111491424.1">
    <property type="nucleotide sequence ID" value="NZ_CP031264.1"/>
</dbReference>
<protein>
    <submittedName>
        <fullName evidence="2">Uncharacterized protein</fullName>
    </submittedName>
</protein>
<evidence type="ECO:0000256" key="1">
    <source>
        <dbReference type="SAM" id="Phobius"/>
    </source>
</evidence>
<keyword evidence="3" id="KW-1185">Reference proteome</keyword>
<name>A0A345SXZ9_9ACTN</name>
<organism evidence="2 3">
    <name type="scientific">Peterkaempfera bronchialis</name>
    <dbReference type="NCBI Taxonomy" id="2126346"/>
    <lineage>
        <taxon>Bacteria</taxon>
        <taxon>Bacillati</taxon>
        <taxon>Actinomycetota</taxon>
        <taxon>Actinomycetes</taxon>
        <taxon>Kitasatosporales</taxon>
        <taxon>Streptomycetaceae</taxon>
        <taxon>Peterkaempfera</taxon>
    </lineage>
</organism>
<proteinExistence type="predicted"/>
<gene>
    <name evidence="2" type="ORF">C7M71_015375</name>
</gene>
<accession>A0A345SXZ9</accession>
<feature type="transmembrane region" description="Helical" evidence="1">
    <location>
        <begin position="75"/>
        <end position="97"/>
    </location>
</feature>
<feature type="transmembrane region" description="Helical" evidence="1">
    <location>
        <begin position="21"/>
        <end position="43"/>
    </location>
</feature>
<keyword evidence="1" id="KW-1133">Transmembrane helix</keyword>
<reference evidence="3" key="1">
    <citation type="submission" date="2018-07" db="EMBL/GenBank/DDBJ databases">
        <title>Streptacidiphilus bronchialis DSM 106435 chromosome.</title>
        <authorList>
            <person name="Batra D."/>
            <person name="Gulvik C.A."/>
        </authorList>
    </citation>
    <scope>NUCLEOTIDE SEQUENCE [LARGE SCALE GENOMIC DNA]</scope>
    <source>
        <strain evidence="3">DSM 106435</strain>
    </source>
</reference>
<evidence type="ECO:0000313" key="3">
    <source>
        <dbReference type="Proteomes" id="UP000249340"/>
    </source>
</evidence>
<dbReference type="OrthoDB" id="3855413at2"/>
<dbReference type="KEGG" id="stri:C7M71_015375"/>
<dbReference type="AlphaFoldDB" id="A0A345SXZ9"/>
<keyword evidence="1" id="KW-0812">Transmembrane</keyword>
<dbReference type="Proteomes" id="UP000249340">
    <property type="component" value="Chromosome"/>
</dbReference>
<dbReference type="EMBL" id="CP031264">
    <property type="protein sequence ID" value="AXI78604.1"/>
    <property type="molecule type" value="Genomic_DNA"/>
</dbReference>
<sequence>MAHAVRRMSTFTLNTDGRPHPVENSLTALTVVFGLLAFISSFFHGLHLLTSWSGLAGIVTGAWGQYVSATTAERFLLVIFLAASAVGFGIGLAHGGLFGGLW</sequence>
<keyword evidence="1" id="KW-0472">Membrane</keyword>